<dbReference type="GO" id="GO:0006355">
    <property type="term" value="P:regulation of DNA-templated transcription"/>
    <property type="evidence" value="ECO:0007669"/>
    <property type="project" value="InterPro"/>
</dbReference>
<feature type="domain" description="C2H2-type" evidence="14">
    <location>
        <begin position="628"/>
        <end position="656"/>
    </location>
</feature>
<keyword evidence="11" id="KW-0539">Nucleus</keyword>
<dbReference type="PROSITE" id="PS00028">
    <property type="entry name" value="ZINC_FINGER_C2H2_1"/>
    <property type="match status" value="8"/>
</dbReference>
<dbReference type="InterPro" id="IPR036236">
    <property type="entry name" value="Znf_C2H2_sf"/>
</dbReference>
<dbReference type="AlphaFoldDB" id="A0A287CTH0"/>
<accession>A0A287CTH0</accession>
<feature type="domain" description="C2H2-type" evidence="14">
    <location>
        <begin position="572"/>
        <end position="599"/>
    </location>
</feature>
<dbReference type="FunFam" id="3.30.160.60:FF:002343">
    <property type="entry name" value="Zinc finger protein 33A"/>
    <property type="match status" value="4"/>
</dbReference>
<evidence type="ECO:0000256" key="8">
    <source>
        <dbReference type="ARBA" id="ARBA00023015"/>
    </source>
</evidence>
<evidence type="ECO:0000256" key="11">
    <source>
        <dbReference type="ARBA" id="ARBA00023242"/>
    </source>
</evidence>
<evidence type="ECO:0000256" key="6">
    <source>
        <dbReference type="ARBA" id="ARBA00022771"/>
    </source>
</evidence>
<keyword evidence="8" id="KW-0805">Transcription regulation</keyword>
<reference evidence="16" key="3">
    <citation type="submission" date="2025-09" db="UniProtKB">
        <authorList>
            <consortium name="Ensembl"/>
        </authorList>
    </citation>
    <scope>IDENTIFICATION</scope>
</reference>
<dbReference type="Gene3D" id="3.30.160.60">
    <property type="entry name" value="Classic Zinc Finger"/>
    <property type="match status" value="8"/>
</dbReference>
<dbReference type="STRING" id="43179.ENSSTOP00000024586"/>
<dbReference type="Pfam" id="PF01352">
    <property type="entry name" value="KRAB"/>
    <property type="match status" value="1"/>
</dbReference>
<sequence length="688" mass="79247">MNTSQGPVLFEDVSVDFTQKEWQLLDPAQRRLYRDVMLENYRHLESLGHCVTKPELIRRLEQGEEPWILKREVPSHSHAEVQRANDMKESQENEDEYARPAGFIHSKTLPKEGKETLKETVEMTTNLVPSGKTSPNCDSFGTSLKSVSELIISNRNHLRRKSPDFSECRTLDTKQEKMHTRSRPQGNDQRKRPHSPQEDCVQNSSSPEQPLEHDDCRKASRRKTPLVTCERAHTGETSSKGDKYRRTFNQKLKVNSDMRILGERKPHEFRKSGKLSCGKPKEALQRIPIQEKHVGCSKLGKSFSKKSNLTQCQRMCPGENTNECHKSEEDLRKSYPSQDEKTHAGEKIYGCTECGESFHDKSCLTRHQRTHTTEPSQRDDRKRALERKSHLTLNQRDATREDADGGDKCEKTSRKKSTYTQHQRMTLEKKPHESKKSGRALSGRSHLTENRSGRKGERTYDCGKCGESFRKKSSLTQHQSTHTGKKPYECSECGKSFFVKSNLTEHQRTHTGEKPYECSECGKSFCQKSALTVHQRTHTGEKPYKCNECGKTFCVKSNLTQHQRTHTGEKPYKCNECWRSFCVKSNLVVHQRTHTGEKPYRCPECGKTFYEKSALTKHQRIHTGEKPYECNECRKTFSQRSALTKHQRKTHKKKTPINTLHVEKPTVTSQTHRTSVGSEGKTPTQQQE</sequence>
<feature type="domain" description="C2H2-type" evidence="14">
    <location>
        <begin position="488"/>
        <end position="515"/>
    </location>
</feature>
<feature type="domain" description="C2H2-type" evidence="14">
    <location>
        <begin position="460"/>
        <end position="487"/>
    </location>
</feature>
<dbReference type="FunFam" id="3.30.160.60:FF:000361">
    <property type="entry name" value="Zinc finger protein 658"/>
    <property type="match status" value="1"/>
</dbReference>
<feature type="domain" description="KRAB" evidence="15">
    <location>
        <begin position="8"/>
        <end position="79"/>
    </location>
</feature>
<organism evidence="16 17">
    <name type="scientific">Ictidomys tridecemlineatus</name>
    <name type="common">Thirteen-lined ground squirrel</name>
    <name type="synonym">Spermophilus tridecemlineatus</name>
    <dbReference type="NCBI Taxonomy" id="43179"/>
    <lineage>
        <taxon>Eukaryota</taxon>
        <taxon>Metazoa</taxon>
        <taxon>Chordata</taxon>
        <taxon>Craniata</taxon>
        <taxon>Vertebrata</taxon>
        <taxon>Euteleostomi</taxon>
        <taxon>Mammalia</taxon>
        <taxon>Eutheria</taxon>
        <taxon>Euarchontoglires</taxon>
        <taxon>Glires</taxon>
        <taxon>Rodentia</taxon>
        <taxon>Sciuromorpha</taxon>
        <taxon>Sciuridae</taxon>
        <taxon>Xerinae</taxon>
        <taxon>Marmotini</taxon>
        <taxon>Ictidomys</taxon>
    </lineage>
</organism>
<dbReference type="InterPro" id="IPR036051">
    <property type="entry name" value="KRAB_dom_sf"/>
</dbReference>
<feature type="region of interest" description="Disordered" evidence="13">
    <location>
        <begin position="365"/>
        <end position="459"/>
    </location>
</feature>
<evidence type="ECO:0008006" key="18">
    <source>
        <dbReference type="Google" id="ProtNLM"/>
    </source>
</evidence>
<evidence type="ECO:0000256" key="4">
    <source>
        <dbReference type="ARBA" id="ARBA00022723"/>
    </source>
</evidence>
<feature type="compositionally biased region" description="Basic and acidic residues" evidence="13">
    <location>
        <begin position="230"/>
        <end position="245"/>
    </location>
</feature>
<feature type="region of interest" description="Disordered" evidence="13">
    <location>
        <begin position="322"/>
        <end position="342"/>
    </location>
</feature>
<dbReference type="GO" id="GO:0008270">
    <property type="term" value="F:zinc ion binding"/>
    <property type="evidence" value="ECO:0007669"/>
    <property type="project" value="UniProtKB-KW"/>
</dbReference>
<dbReference type="InterPro" id="IPR001909">
    <property type="entry name" value="KRAB"/>
</dbReference>
<dbReference type="FunFam" id="3.30.160.60:FF:002090">
    <property type="entry name" value="Zinc finger protein 473"/>
    <property type="match status" value="1"/>
</dbReference>
<feature type="region of interest" description="Disordered" evidence="13">
    <location>
        <begin position="641"/>
        <end position="688"/>
    </location>
</feature>
<gene>
    <name evidence="16" type="primary">LOC101956369</name>
</gene>
<dbReference type="SMART" id="SM00355">
    <property type="entry name" value="ZnF_C2H2"/>
    <property type="match status" value="8"/>
</dbReference>
<evidence type="ECO:0000256" key="5">
    <source>
        <dbReference type="ARBA" id="ARBA00022737"/>
    </source>
</evidence>
<comment type="function">
    <text evidence="1">May be involved in transcriptional regulation.</text>
</comment>
<feature type="domain" description="C2H2-type" evidence="14">
    <location>
        <begin position="600"/>
        <end position="627"/>
    </location>
</feature>
<evidence type="ECO:0000256" key="2">
    <source>
        <dbReference type="ARBA" id="ARBA00004123"/>
    </source>
</evidence>
<feature type="domain" description="C2H2-type" evidence="14">
    <location>
        <begin position="349"/>
        <end position="376"/>
    </location>
</feature>
<feature type="domain" description="C2H2-type" evidence="14">
    <location>
        <begin position="544"/>
        <end position="571"/>
    </location>
</feature>
<feature type="compositionally biased region" description="Basic residues" evidence="13">
    <location>
        <begin position="643"/>
        <end position="655"/>
    </location>
</feature>
<dbReference type="PANTHER" id="PTHR23234:SF10">
    <property type="entry name" value="RIKEN CDNA 6720489N17 GENE-RELATED"/>
    <property type="match status" value="1"/>
</dbReference>
<protein>
    <recommendedName>
        <fullName evidence="18">Zinc finger protein 33B</fullName>
    </recommendedName>
</protein>
<evidence type="ECO:0000256" key="9">
    <source>
        <dbReference type="ARBA" id="ARBA00023125"/>
    </source>
</evidence>
<reference evidence="17" key="1">
    <citation type="submission" date="2011-11" db="EMBL/GenBank/DDBJ databases">
        <title>The Draft Genome of Spermophilus tridecemlineatus.</title>
        <authorList>
            <consortium name="The Broad Institute Genome Assembly &amp; Analysis Group"/>
            <consortium name="Computational R&amp;D Group"/>
            <consortium name="and Sequencing Platform"/>
            <person name="Di Palma F."/>
            <person name="Alfoldi J."/>
            <person name="Johnson J."/>
            <person name="Berlin A."/>
            <person name="Gnerre S."/>
            <person name="Jaffe D."/>
            <person name="MacCallum I."/>
            <person name="Young S."/>
            <person name="Walker B.J."/>
            <person name="Lindblad-Toh K."/>
        </authorList>
    </citation>
    <scope>NUCLEOTIDE SEQUENCE [LARGE SCALE GENOMIC DNA]</scope>
</reference>
<name>A0A287CTH0_ICTTR</name>
<dbReference type="CDD" id="cd07765">
    <property type="entry name" value="KRAB_A-box"/>
    <property type="match status" value="1"/>
</dbReference>
<dbReference type="SUPFAM" id="SSF109640">
    <property type="entry name" value="KRAB domain (Kruppel-associated box)"/>
    <property type="match status" value="1"/>
</dbReference>
<dbReference type="SMART" id="SM00349">
    <property type="entry name" value="KRAB"/>
    <property type="match status" value="1"/>
</dbReference>
<evidence type="ECO:0000256" key="13">
    <source>
        <dbReference type="SAM" id="MobiDB-lite"/>
    </source>
</evidence>
<evidence type="ECO:0000313" key="16">
    <source>
        <dbReference type="Ensembl" id="ENSSTOP00000024586.1"/>
    </source>
</evidence>
<comment type="subcellular location">
    <subcellularLocation>
        <location evidence="2">Nucleus</location>
    </subcellularLocation>
</comment>
<dbReference type="PROSITE" id="PS50157">
    <property type="entry name" value="ZINC_FINGER_C2H2_2"/>
    <property type="match status" value="8"/>
</dbReference>
<dbReference type="InterPro" id="IPR013087">
    <property type="entry name" value="Znf_C2H2_type"/>
</dbReference>
<evidence type="ECO:0000256" key="1">
    <source>
        <dbReference type="ARBA" id="ARBA00003767"/>
    </source>
</evidence>
<dbReference type="GeneTree" id="ENSGT00940000164035"/>
<keyword evidence="4" id="KW-0479">Metal-binding</keyword>
<evidence type="ECO:0000313" key="17">
    <source>
        <dbReference type="Proteomes" id="UP000005215"/>
    </source>
</evidence>
<feature type="compositionally biased region" description="Basic and acidic residues" evidence="13">
    <location>
        <begin position="446"/>
        <end position="459"/>
    </location>
</feature>
<dbReference type="Ensembl" id="ENSSTOT00000032081.1">
    <property type="protein sequence ID" value="ENSSTOP00000024586.1"/>
    <property type="gene ID" value="ENSSTOG00000033819.1"/>
</dbReference>
<evidence type="ECO:0000256" key="3">
    <source>
        <dbReference type="ARBA" id="ARBA00006991"/>
    </source>
</evidence>
<feature type="region of interest" description="Disordered" evidence="13">
    <location>
        <begin position="163"/>
        <end position="245"/>
    </location>
</feature>
<dbReference type="PANTHER" id="PTHR23234">
    <property type="entry name" value="ZNF44 PROTEIN"/>
    <property type="match status" value="1"/>
</dbReference>
<keyword evidence="6 12" id="KW-0863">Zinc-finger</keyword>
<feature type="compositionally biased region" description="Basic and acidic residues" evidence="13">
    <location>
        <begin position="397"/>
        <end position="412"/>
    </location>
</feature>
<dbReference type="GeneID" id="101956369"/>
<keyword evidence="7" id="KW-0862">Zinc</keyword>
<evidence type="ECO:0000259" key="14">
    <source>
        <dbReference type="PROSITE" id="PS50157"/>
    </source>
</evidence>
<feature type="compositionally biased region" description="Basic and acidic residues" evidence="13">
    <location>
        <begin position="376"/>
        <end position="389"/>
    </location>
</feature>
<feature type="compositionally biased region" description="Polar residues" evidence="13">
    <location>
        <begin position="666"/>
        <end position="688"/>
    </location>
</feature>
<reference evidence="16" key="2">
    <citation type="submission" date="2025-08" db="UniProtKB">
        <authorList>
            <consortium name="Ensembl"/>
        </authorList>
    </citation>
    <scope>IDENTIFICATION</scope>
</reference>
<keyword evidence="5" id="KW-0677">Repeat</keyword>
<dbReference type="Proteomes" id="UP000005215">
    <property type="component" value="Unassembled WGS sequence"/>
</dbReference>
<dbReference type="GO" id="GO:0003677">
    <property type="term" value="F:DNA binding"/>
    <property type="evidence" value="ECO:0007669"/>
    <property type="project" value="UniProtKB-KW"/>
</dbReference>
<dbReference type="FunFam" id="3.30.160.60:FF:000200">
    <property type="entry name" value="zinc finger protein 510 isoform X2"/>
    <property type="match status" value="1"/>
</dbReference>
<dbReference type="Gene3D" id="6.10.140.140">
    <property type="match status" value="1"/>
</dbReference>
<evidence type="ECO:0000256" key="10">
    <source>
        <dbReference type="ARBA" id="ARBA00023163"/>
    </source>
</evidence>
<dbReference type="FunFam" id="3.30.160.60:FF:000250">
    <property type="entry name" value="zinc finger protein 197 isoform X1"/>
    <property type="match status" value="1"/>
</dbReference>
<dbReference type="SUPFAM" id="SSF57667">
    <property type="entry name" value="beta-beta-alpha zinc fingers"/>
    <property type="match status" value="5"/>
</dbReference>
<dbReference type="EMBL" id="AGTP01038437">
    <property type="status" value="NOT_ANNOTATED_CDS"/>
    <property type="molecule type" value="Genomic_DNA"/>
</dbReference>
<dbReference type="RefSeq" id="XP_040131469.1">
    <property type="nucleotide sequence ID" value="XM_040275535.1"/>
</dbReference>
<evidence type="ECO:0000256" key="12">
    <source>
        <dbReference type="PROSITE-ProRule" id="PRU00042"/>
    </source>
</evidence>
<evidence type="ECO:0000256" key="7">
    <source>
        <dbReference type="ARBA" id="ARBA00022833"/>
    </source>
</evidence>
<dbReference type="InParanoid" id="A0A287CTH0"/>
<evidence type="ECO:0000259" key="15">
    <source>
        <dbReference type="PROSITE" id="PS50805"/>
    </source>
</evidence>
<dbReference type="InterPro" id="IPR050758">
    <property type="entry name" value="Znf_C2H2-type"/>
</dbReference>
<dbReference type="Pfam" id="PF00096">
    <property type="entry name" value="zf-C2H2"/>
    <property type="match status" value="8"/>
</dbReference>
<dbReference type="PROSITE" id="PS50805">
    <property type="entry name" value="KRAB"/>
    <property type="match status" value="1"/>
</dbReference>
<proteinExistence type="inferred from homology"/>
<keyword evidence="17" id="KW-1185">Reference proteome</keyword>
<comment type="similarity">
    <text evidence="3">Belongs to the krueppel C2H2-type zinc-finger protein family.</text>
</comment>
<keyword evidence="10" id="KW-0804">Transcription</keyword>
<feature type="compositionally biased region" description="Basic and acidic residues" evidence="13">
    <location>
        <begin position="163"/>
        <end position="179"/>
    </location>
</feature>
<feature type="compositionally biased region" description="Basic and acidic residues" evidence="13">
    <location>
        <begin position="425"/>
        <end position="436"/>
    </location>
</feature>
<dbReference type="GO" id="GO:0005634">
    <property type="term" value="C:nucleus"/>
    <property type="evidence" value="ECO:0007669"/>
    <property type="project" value="UniProtKB-SubCell"/>
</dbReference>
<keyword evidence="9" id="KW-0238">DNA-binding</keyword>
<feature type="domain" description="C2H2-type" evidence="14">
    <location>
        <begin position="516"/>
        <end position="543"/>
    </location>
</feature>